<feature type="repeat" description="WD" evidence="3">
    <location>
        <begin position="967"/>
        <end position="992"/>
    </location>
</feature>
<feature type="repeat" description="WD" evidence="3">
    <location>
        <begin position="682"/>
        <end position="716"/>
    </location>
</feature>
<evidence type="ECO:0000256" key="3">
    <source>
        <dbReference type="PROSITE-ProRule" id="PRU00221"/>
    </source>
</evidence>
<feature type="region of interest" description="Disordered" evidence="4">
    <location>
        <begin position="1166"/>
        <end position="1222"/>
    </location>
</feature>
<dbReference type="InterPro" id="IPR000157">
    <property type="entry name" value="TIR_dom"/>
</dbReference>
<dbReference type="SMART" id="SM00320">
    <property type="entry name" value="WD40"/>
    <property type="match status" value="11"/>
</dbReference>
<evidence type="ECO:0000313" key="7">
    <source>
        <dbReference type="EMBL" id="MBB5802871.1"/>
    </source>
</evidence>
<evidence type="ECO:0000256" key="1">
    <source>
        <dbReference type="ARBA" id="ARBA00022574"/>
    </source>
</evidence>
<sequence>MANVFISHAGEDSRPAAELREWLVADGHDVFLDRDLRDGIAVGDEWEDLLHERLRWADATVCLVTTAYVNSAWCMAEVAIGRSRGSKLLPVLAEAGLEHPLMGTLQYTDMTRDPAHARDALAAALRRIDRTGGLGWPDDRSPFPGLRPFDADLHQAFFGRKEDVEALAELLRSPAERADNAILLVVGPSGCGKSSLVRAGLLPRMADEPDWWTLPAFTPGVDPEAALARELAALARETEGGRQLGDIKRELAAGRVVDVVDELLLETPGRRRKRLLVVIDQLEELLIQTPADKRAAFAALLRAALGGPVDVVATLRPEFLDQLLVDPDLATLPMHPRMVRPLRRETLRTVVEGPTRLAGLRVSDELVAKLVDDTDSGEALPLLAFTLAQLADGVLRGGELSMRRYDELGGVQGALIRQANLALADAVAATGRGRDDVIAGLLRVVTVDEHNRPTRWHVRRDDLPAPVSAELDAFVARRLLTIDTVNGEAMVSASHEKFFTTWPPLDEAIKAAASALRARRSIEESAAEWDVAGRPSEALWERGRLSAAITATGVRVRARKVTAERVDISPVGRDFVHAGVRRNRSRRRNVVGAASALLVMALVAGVIAFVQQRTAADRQRQADEQALLATARQLVSKAEAALHSNPRTALMLNVAAHRIHPDAETYASLQTALTTTPYAGQLTGVKSTVDSVAYSPGGRYLAAGFQTGAVMLWDLQDPLRPRQVGEPFRFQDFHGGVVVGFAGDNRLVAAGTSGSVTIFDLTEPERPRPLGTPVVGKSGREGGAWLSPDGTVLATSNKEDPRLQLWDLTDPAHPRPLGPPLALYPKEVRAVAFSADSTMIATSGPADTDMVQLFDFRQREAPRLVGRIAPAPADIVDSLSFSADGRMLAVGGFFRGTGLWDVSDAASPRPARDLLRVGMGSKVWFSPQGATLATTAGRDTGLLLWNTSDRDFPRRTETLIAGEDDRSLAFSPDGRVVASGSGDGRVTLWNLRRAGGPRAYGPPFVGHKGEPYQEVYALAMSDDGTMVATGGRDTTVVLWDVTDPARPRQVDALTGHTGTGVEGVGFSPDGKLLASGDSEENVILWDLTDRDHPRPWAAPLKTSTGITRSIMFSADGKTLVVGGDSGAVFWDVREPARPVRLAQVLEEDGVLMVSRTADGRMLAVVRGTGSHEPDSTSRPVVPTTTGGGQDRNSSGEERSGGEGRAGPVESGPGDPNGARLWDITDPRDARQVGSALVGHEAAVATAAISPEGNLLVTGDGNGAVILWDLKDPAKAHRLGDPLAPHGTLSQVAVRFAPTADILVTAGIEGNAYLWDLGNRILPRQLGPALADNPDAITHVRFSSDGNTLATSGSDGDVVLWDMRPTYDVRARLDETACRVTAGGLNRDQWARYLPDLEYRDTCGR</sequence>
<dbReference type="InterPro" id="IPR036322">
    <property type="entry name" value="WD40_repeat_dom_sf"/>
</dbReference>
<dbReference type="Gene3D" id="2.130.10.10">
    <property type="entry name" value="YVTN repeat-like/Quinoprotein amine dehydrogenase"/>
    <property type="match status" value="4"/>
</dbReference>
<comment type="caution">
    <text evidence="7">The sequence shown here is derived from an EMBL/GenBank/DDBJ whole genome shotgun (WGS) entry which is preliminary data.</text>
</comment>
<gene>
    <name evidence="7" type="ORF">F4560_002639</name>
</gene>
<feature type="repeat" description="WD" evidence="3">
    <location>
        <begin position="1329"/>
        <end position="1370"/>
    </location>
</feature>
<dbReference type="InterPro" id="IPR027417">
    <property type="entry name" value="P-loop_NTPase"/>
</dbReference>
<dbReference type="InterPro" id="IPR049052">
    <property type="entry name" value="nSTAND1"/>
</dbReference>
<dbReference type="GO" id="GO:0007165">
    <property type="term" value="P:signal transduction"/>
    <property type="evidence" value="ECO:0007669"/>
    <property type="project" value="InterPro"/>
</dbReference>
<feature type="repeat" description="WD" evidence="3">
    <location>
        <begin position="1015"/>
        <end position="1049"/>
    </location>
</feature>
<dbReference type="RefSeq" id="WP_184919846.1">
    <property type="nucleotide sequence ID" value="NZ_JACHMO010000001.1"/>
</dbReference>
<reference evidence="7 8" key="1">
    <citation type="submission" date="2020-08" db="EMBL/GenBank/DDBJ databases">
        <title>Sequencing the genomes of 1000 actinobacteria strains.</title>
        <authorList>
            <person name="Klenk H.-P."/>
        </authorList>
    </citation>
    <scope>NUCLEOTIDE SEQUENCE [LARGE SCALE GENOMIC DNA]</scope>
    <source>
        <strain evidence="7 8">DSM 45486</strain>
    </source>
</reference>
<dbReference type="Pfam" id="PF20703">
    <property type="entry name" value="nSTAND1"/>
    <property type="match status" value="1"/>
</dbReference>
<dbReference type="InterPro" id="IPR035897">
    <property type="entry name" value="Toll_tir_struct_dom_sf"/>
</dbReference>
<feature type="domain" description="Novel STAND NTPase 1" evidence="6">
    <location>
        <begin position="142"/>
        <end position="536"/>
    </location>
</feature>
<feature type="repeat" description="WD" evidence="3">
    <location>
        <begin position="1236"/>
        <end position="1277"/>
    </location>
</feature>
<keyword evidence="2" id="KW-0677">Repeat</keyword>
<dbReference type="SUPFAM" id="SSF82171">
    <property type="entry name" value="DPP6 N-terminal domain-like"/>
    <property type="match status" value="1"/>
</dbReference>
<dbReference type="PRINTS" id="PR00320">
    <property type="entry name" value="GPROTEINBRPT"/>
</dbReference>
<evidence type="ECO:0000313" key="8">
    <source>
        <dbReference type="Proteomes" id="UP000552097"/>
    </source>
</evidence>
<dbReference type="Gene3D" id="3.40.50.10140">
    <property type="entry name" value="Toll/interleukin-1 receptor homology (TIR) domain"/>
    <property type="match status" value="1"/>
</dbReference>
<proteinExistence type="predicted"/>
<dbReference type="PANTHER" id="PTHR19879">
    <property type="entry name" value="TRANSCRIPTION INITIATION FACTOR TFIID"/>
    <property type="match status" value="1"/>
</dbReference>
<dbReference type="InterPro" id="IPR019775">
    <property type="entry name" value="WD40_repeat_CS"/>
</dbReference>
<evidence type="ECO:0000259" key="6">
    <source>
        <dbReference type="Pfam" id="PF20703"/>
    </source>
</evidence>
<organism evidence="7 8">
    <name type="scientific">Saccharothrix ecbatanensis</name>
    <dbReference type="NCBI Taxonomy" id="1105145"/>
    <lineage>
        <taxon>Bacteria</taxon>
        <taxon>Bacillati</taxon>
        <taxon>Actinomycetota</taxon>
        <taxon>Actinomycetes</taxon>
        <taxon>Pseudonocardiales</taxon>
        <taxon>Pseudonocardiaceae</taxon>
        <taxon>Saccharothrix</taxon>
    </lineage>
</organism>
<dbReference type="InterPro" id="IPR001680">
    <property type="entry name" value="WD40_rpt"/>
</dbReference>
<dbReference type="InterPro" id="IPR015943">
    <property type="entry name" value="WD40/YVTN_repeat-like_dom_sf"/>
</dbReference>
<dbReference type="PROSITE" id="PS50294">
    <property type="entry name" value="WD_REPEATS_REGION"/>
    <property type="match status" value="5"/>
</dbReference>
<dbReference type="SUPFAM" id="SSF50978">
    <property type="entry name" value="WD40 repeat-like"/>
    <property type="match status" value="1"/>
</dbReference>
<dbReference type="Gene3D" id="3.40.50.300">
    <property type="entry name" value="P-loop containing nucleotide triphosphate hydrolases"/>
    <property type="match status" value="1"/>
</dbReference>
<feature type="repeat" description="WD" evidence="3">
    <location>
        <begin position="1061"/>
        <end position="1095"/>
    </location>
</feature>
<dbReference type="PROSITE" id="PS00678">
    <property type="entry name" value="WD_REPEATS_1"/>
    <property type="match status" value="4"/>
</dbReference>
<dbReference type="InterPro" id="IPR020472">
    <property type="entry name" value="WD40_PAC1"/>
</dbReference>
<keyword evidence="1 3" id="KW-0853">WD repeat</keyword>
<dbReference type="EMBL" id="JACHMO010000001">
    <property type="protein sequence ID" value="MBB5802871.1"/>
    <property type="molecule type" value="Genomic_DNA"/>
</dbReference>
<dbReference type="SUPFAM" id="SSF52540">
    <property type="entry name" value="P-loop containing nucleoside triphosphate hydrolases"/>
    <property type="match status" value="1"/>
</dbReference>
<evidence type="ECO:0000256" key="4">
    <source>
        <dbReference type="SAM" id="MobiDB-lite"/>
    </source>
</evidence>
<name>A0A7W9M0H5_9PSEU</name>
<protein>
    <submittedName>
        <fullName evidence="7">WD40 repeat protein</fullName>
    </submittedName>
</protein>
<dbReference type="Pfam" id="PF00400">
    <property type="entry name" value="WD40"/>
    <property type="match status" value="6"/>
</dbReference>
<evidence type="ECO:0000256" key="2">
    <source>
        <dbReference type="ARBA" id="ARBA00022737"/>
    </source>
</evidence>
<feature type="domain" description="TIR" evidence="5">
    <location>
        <begin position="4"/>
        <end position="117"/>
    </location>
</feature>
<dbReference type="PANTHER" id="PTHR19879:SF9">
    <property type="entry name" value="TRANSCRIPTION INITIATION FACTOR TFIID SUBUNIT 5"/>
    <property type="match status" value="1"/>
</dbReference>
<evidence type="ECO:0000259" key="5">
    <source>
        <dbReference type="Pfam" id="PF13676"/>
    </source>
</evidence>
<dbReference type="SUPFAM" id="SSF52200">
    <property type="entry name" value="Toll/Interleukin receptor TIR domain"/>
    <property type="match status" value="1"/>
</dbReference>
<dbReference type="Pfam" id="PF13676">
    <property type="entry name" value="TIR_2"/>
    <property type="match status" value="1"/>
</dbReference>
<keyword evidence="8" id="KW-1185">Reference proteome</keyword>
<accession>A0A7W9M0H5</accession>
<dbReference type="Proteomes" id="UP000552097">
    <property type="component" value="Unassembled WGS sequence"/>
</dbReference>
<dbReference type="PROSITE" id="PS50082">
    <property type="entry name" value="WD_REPEATS_2"/>
    <property type="match status" value="6"/>
</dbReference>